<dbReference type="InterPro" id="IPR051401">
    <property type="entry name" value="GtrA_CellWall_Glycosyl"/>
</dbReference>
<protein>
    <submittedName>
        <fullName evidence="8">Putative teichoic acid glycosylation protein (Putative)</fullName>
    </submittedName>
</protein>
<feature type="transmembrane region" description="Helical" evidence="6">
    <location>
        <begin position="113"/>
        <end position="133"/>
    </location>
</feature>
<evidence type="ECO:0000256" key="4">
    <source>
        <dbReference type="ARBA" id="ARBA00022989"/>
    </source>
</evidence>
<keyword evidence="9" id="KW-1185">Reference proteome</keyword>
<comment type="similarity">
    <text evidence="2">Belongs to the GtrA family.</text>
</comment>
<comment type="caution">
    <text evidence="8">The sequence shown here is derived from an EMBL/GenBank/DDBJ whole genome shotgun (WGS) entry which is preliminary data.</text>
</comment>
<dbReference type="EMBL" id="AYGX02000102">
    <property type="protein sequence ID" value="KRO26856.1"/>
    <property type="molecule type" value="Genomic_DNA"/>
</dbReference>
<feature type="transmembrane region" description="Helical" evidence="6">
    <location>
        <begin position="75"/>
        <end position="93"/>
    </location>
</feature>
<reference evidence="8 9" key="1">
    <citation type="journal article" date="2015" name="Genome Announc.">
        <title>Expanding the biotechnology potential of lactobacilli through comparative genomics of 213 strains and associated genera.</title>
        <authorList>
            <person name="Sun Z."/>
            <person name="Harris H.M."/>
            <person name="McCann A."/>
            <person name="Guo C."/>
            <person name="Argimon S."/>
            <person name="Zhang W."/>
            <person name="Yang X."/>
            <person name="Jeffery I.B."/>
            <person name="Cooney J.C."/>
            <person name="Kagawa T.F."/>
            <person name="Liu W."/>
            <person name="Song Y."/>
            <person name="Salvetti E."/>
            <person name="Wrobel A."/>
            <person name="Rasinkangas P."/>
            <person name="Parkhill J."/>
            <person name="Rea M.C."/>
            <person name="O'Sullivan O."/>
            <person name="Ritari J."/>
            <person name="Douillard F.P."/>
            <person name="Paul Ross R."/>
            <person name="Yang R."/>
            <person name="Briner A.E."/>
            <person name="Felis G.E."/>
            <person name="de Vos W.M."/>
            <person name="Barrangou R."/>
            <person name="Klaenhammer T.R."/>
            <person name="Caufield P.W."/>
            <person name="Cui Y."/>
            <person name="Zhang H."/>
            <person name="O'Toole P.W."/>
        </authorList>
    </citation>
    <scope>NUCLEOTIDE SEQUENCE [LARGE SCALE GENOMIC DNA]</scope>
    <source>
        <strain evidence="8 9">DSM 21115</strain>
    </source>
</reference>
<keyword evidence="3 6" id="KW-0812">Transmembrane</keyword>
<evidence type="ECO:0000313" key="9">
    <source>
        <dbReference type="Proteomes" id="UP000050920"/>
    </source>
</evidence>
<dbReference type="Pfam" id="PF04138">
    <property type="entry name" value="GtrA_DPMS_TM"/>
    <property type="match status" value="1"/>
</dbReference>
<evidence type="ECO:0000256" key="1">
    <source>
        <dbReference type="ARBA" id="ARBA00004141"/>
    </source>
</evidence>
<gene>
    <name evidence="8" type="ORF">DY78_GL000540</name>
</gene>
<feature type="transmembrane region" description="Helical" evidence="6">
    <location>
        <begin position="44"/>
        <end position="63"/>
    </location>
</feature>
<evidence type="ECO:0000256" key="5">
    <source>
        <dbReference type="ARBA" id="ARBA00023136"/>
    </source>
</evidence>
<keyword evidence="4 6" id="KW-1133">Transmembrane helix</keyword>
<dbReference type="RefSeq" id="WP_024624293.1">
    <property type="nucleotide sequence ID" value="NZ_AYGX02000102.1"/>
</dbReference>
<dbReference type="PANTHER" id="PTHR38459:SF5">
    <property type="entry name" value="CELL WALL TEICHOIC ACID GLYCOSYLATION PROTEIN GTCA"/>
    <property type="match status" value="1"/>
</dbReference>
<feature type="domain" description="GtrA/DPMS transmembrane" evidence="7">
    <location>
        <begin position="43"/>
        <end position="158"/>
    </location>
</feature>
<organism evidence="8 9">
    <name type="scientific">Lactiplantibacillus fabifermentans DSM 21115</name>
    <dbReference type="NCBI Taxonomy" id="1413187"/>
    <lineage>
        <taxon>Bacteria</taxon>
        <taxon>Bacillati</taxon>
        <taxon>Bacillota</taxon>
        <taxon>Bacilli</taxon>
        <taxon>Lactobacillales</taxon>
        <taxon>Lactobacillaceae</taxon>
        <taxon>Lactiplantibacillus</taxon>
    </lineage>
</organism>
<dbReference type="Proteomes" id="UP000050920">
    <property type="component" value="Unassembled WGS sequence"/>
</dbReference>
<name>A0A0R2NM89_9LACO</name>
<evidence type="ECO:0000256" key="6">
    <source>
        <dbReference type="SAM" id="Phobius"/>
    </source>
</evidence>
<evidence type="ECO:0000313" key="8">
    <source>
        <dbReference type="EMBL" id="KRO26856.1"/>
    </source>
</evidence>
<evidence type="ECO:0000256" key="3">
    <source>
        <dbReference type="ARBA" id="ARBA00022692"/>
    </source>
</evidence>
<evidence type="ECO:0000256" key="2">
    <source>
        <dbReference type="ARBA" id="ARBA00009399"/>
    </source>
</evidence>
<dbReference type="AlphaFoldDB" id="A0A0R2NM89"/>
<dbReference type="PANTHER" id="PTHR38459">
    <property type="entry name" value="PROPHAGE BACTOPRENOL-LINKED GLUCOSE TRANSLOCASE HOMOLOG"/>
    <property type="match status" value="1"/>
</dbReference>
<sequence length="160" mass="18076">MAKNLNSSQESPEEVVAVAATEASINTNEVTDAADKTSRQAVRYVLWGLISVVVNFCAFYLLYRILHIEYQVANLAAWVTSVQVAFWVDRLIVFKHKSDQPFREMGKFYSTRVVTLLIESAILWLGISLLGFPGVIMKVIGHLIAVICNFFLSKIFVFRQ</sequence>
<accession>A0A0R2NM89</accession>
<evidence type="ECO:0000259" key="7">
    <source>
        <dbReference type="Pfam" id="PF04138"/>
    </source>
</evidence>
<feature type="transmembrane region" description="Helical" evidence="6">
    <location>
        <begin position="139"/>
        <end position="158"/>
    </location>
</feature>
<dbReference type="GO" id="GO:0000271">
    <property type="term" value="P:polysaccharide biosynthetic process"/>
    <property type="evidence" value="ECO:0007669"/>
    <property type="project" value="InterPro"/>
</dbReference>
<dbReference type="InterPro" id="IPR007267">
    <property type="entry name" value="GtrA_DPMS_TM"/>
</dbReference>
<proteinExistence type="inferred from homology"/>
<comment type="subcellular location">
    <subcellularLocation>
        <location evidence="1">Membrane</location>
        <topology evidence="1">Multi-pass membrane protein</topology>
    </subcellularLocation>
</comment>
<keyword evidence="5 6" id="KW-0472">Membrane</keyword>
<dbReference type="GO" id="GO:0005886">
    <property type="term" value="C:plasma membrane"/>
    <property type="evidence" value="ECO:0007669"/>
    <property type="project" value="TreeGrafter"/>
</dbReference>